<sequence length="122" mass="14487">MKIQVFENEYELKDEVELRQHLRYRYKEVYGAFWLCREEPELSLFINDDKAWLYYIPSNSEGMMSSVNPEPSVSEEDKIDFYIENYQLDSVSESSVVSLESGIRAFIHFYKYGEIGDQVVWG</sequence>
<comment type="caution">
    <text evidence="1">The sequence shown here is derived from an EMBL/GenBank/DDBJ whole genome shotgun (WGS) entry which is preliminary data.</text>
</comment>
<gene>
    <name evidence="1" type="ORF">I7V36_08800</name>
</gene>
<protein>
    <submittedName>
        <fullName evidence="1">Uncharacterized protein</fullName>
    </submittedName>
</protein>
<accession>A0ABD4L0S3</accession>
<reference evidence="1 2" key="1">
    <citation type="submission" date="2020-12" db="EMBL/GenBank/DDBJ databases">
        <title>Draft genome sequence of Halomonas pacifica strain CARE-V15.</title>
        <authorList>
            <person name="Vignesh N."/>
            <person name="Thabitha A."/>
            <person name="Saravanan R."/>
            <person name="Manigandan V."/>
        </authorList>
    </citation>
    <scope>NUCLEOTIDE SEQUENCE [LARGE SCALE GENOMIC DNA]</scope>
    <source>
        <strain evidence="1 2">CARE-V15</strain>
    </source>
</reference>
<name>A0ABD4L0S3_9GAMM</name>
<dbReference type="AlphaFoldDB" id="A0ABD4L0S3"/>
<dbReference type="Proteomes" id="UP000651738">
    <property type="component" value="Unassembled WGS sequence"/>
</dbReference>
<evidence type="ECO:0000313" key="2">
    <source>
        <dbReference type="Proteomes" id="UP000651738"/>
    </source>
</evidence>
<organism evidence="1 2">
    <name type="scientific">Bisbaumannia pacifica</name>
    <dbReference type="NCBI Taxonomy" id="77098"/>
    <lineage>
        <taxon>Bacteria</taxon>
        <taxon>Pseudomonadati</taxon>
        <taxon>Pseudomonadota</taxon>
        <taxon>Gammaproteobacteria</taxon>
        <taxon>Oceanospirillales</taxon>
        <taxon>Halomonadaceae</taxon>
        <taxon>Bisbaumannia</taxon>
    </lineage>
</organism>
<evidence type="ECO:0000313" key="1">
    <source>
        <dbReference type="EMBL" id="MBH8580189.1"/>
    </source>
</evidence>
<proteinExistence type="predicted"/>
<dbReference type="RefSeq" id="WP_198057559.1">
    <property type="nucleotide sequence ID" value="NZ_JAEDAF010000007.1"/>
</dbReference>
<dbReference type="EMBL" id="JAEDAF010000007">
    <property type="protein sequence ID" value="MBH8580189.1"/>
    <property type="molecule type" value="Genomic_DNA"/>
</dbReference>